<dbReference type="AlphaFoldDB" id="A0A386HNI5"/>
<proteinExistence type="predicted"/>
<name>A0A386HNI5_9BACT</name>
<dbReference type="RefSeq" id="WP_119986666.1">
    <property type="nucleotide sequence ID" value="NZ_CP032489.1"/>
</dbReference>
<gene>
    <name evidence="2" type="ORF">D6B99_07640</name>
</gene>
<keyword evidence="3" id="KW-1185">Reference proteome</keyword>
<evidence type="ECO:0000313" key="2">
    <source>
        <dbReference type="EMBL" id="AYD47488.1"/>
    </source>
</evidence>
<evidence type="ECO:0000313" key="3">
    <source>
        <dbReference type="Proteomes" id="UP000266118"/>
    </source>
</evidence>
<accession>A0A386HNI5</accession>
<dbReference type="KEGG" id="ark:D6B99_07640"/>
<organism evidence="2 3">
    <name type="scientific">Arachidicoccus soli</name>
    <dbReference type="NCBI Taxonomy" id="2341117"/>
    <lineage>
        <taxon>Bacteria</taxon>
        <taxon>Pseudomonadati</taxon>
        <taxon>Bacteroidota</taxon>
        <taxon>Chitinophagia</taxon>
        <taxon>Chitinophagales</taxon>
        <taxon>Chitinophagaceae</taxon>
        <taxon>Arachidicoccus</taxon>
    </lineage>
</organism>
<evidence type="ECO:0000256" key="1">
    <source>
        <dbReference type="SAM" id="SignalP"/>
    </source>
</evidence>
<dbReference type="Pfam" id="PF20365">
    <property type="entry name" value="DUF6660"/>
    <property type="match status" value="1"/>
</dbReference>
<feature type="chain" id="PRO_5017243715" evidence="1">
    <location>
        <begin position="22"/>
        <end position="103"/>
    </location>
</feature>
<dbReference type="EMBL" id="CP032489">
    <property type="protein sequence ID" value="AYD47488.1"/>
    <property type="molecule type" value="Genomic_DNA"/>
</dbReference>
<dbReference type="OrthoDB" id="997115at2"/>
<keyword evidence="1" id="KW-0732">Signal</keyword>
<feature type="signal peptide" evidence="1">
    <location>
        <begin position="1"/>
        <end position="21"/>
    </location>
</feature>
<dbReference type="Proteomes" id="UP000266118">
    <property type="component" value="Chromosome"/>
</dbReference>
<protein>
    <submittedName>
        <fullName evidence="2">Uncharacterized protein</fullName>
    </submittedName>
</protein>
<sequence length="103" mass="11226">MKFLAFILAIMVLAMSVIPCTDDVNVVCKTKTEFKKASHQQDNPKSDICSPFFPCSCCVGFTISDSPSSSPVISFTVNKLKGVFLPSEAVDISLPVWQPPQLI</sequence>
<dbReference type="InterPro" id="IPR046601">
    <property type="entry name" value="DUF6660"/>
</dbReference>
<reference evidence="2 3" key="1">
    <citation type="submission" date="2018-09" db="EMBL/GenBank/DDBJ databases">
        <title>Arachidicoccus sp. nov., a bacterium isolated from soil.</title>
        <authorList>
            <person name="Weon H.-Y."/>
            <person name="Kwon S.-W."/>
            <person name="Lee S.A."/>
        </authorList>
    </citation>
    <scope>NUCLEOTIDE SEQUENCE [LARGE SCALE GENOMIC DNA]</scope>
    <source>
        <strain evidence="2 3">KIS59-12</strain>
    </source>
</reference>